<keyword evidence="1 2" id="KW-0597">Phosphoprotein</keyword>
<sequence>MQLLPTVLLVDDDQTARYLAARLLRPYADRVRVLMAADGHQALQLLAHYATELVPTLVLLDLYMPVLDGFGFLRAQLGWPPARRAAVRVVIVSSSDMPAEEQRARELGVPMLPKPLTAAMLARVLHQQLGEAFQLA</sequence>
<evidence type="ECO:0000256" key="1">
    <source>
        <dbReference type="ARBA" id="ARBA00022553"/>
    </source>
</evidence>
<dbReference type="PANTHER" id="PTHR44591:SF3">
    <property type="entry name" value="RESPONSE REGULATORY DOMAIN-CONTAINING PROTEIN"/>
    <property type="match status" value="1"/>
</dbReference>
<dbReference type="AlphaFoldDB" id="A0A4Z0P0W6"/>
<dbReference type="Gene3D" id="3.40.50.2300">
    <property type="match status" value="1"/>
</dbReference>
<dbReference type="SUPFAM" id="SSF52172">
    <property type="entry name" value="CheY-like"/>
    <property type="match status" value="1"/>
</dbReference>
<dbReference type="PROSITE" id="PS50110">
    <property type="entry name" value="RESPONSE_REGULATORY"/>
    <property type="match status" value="1"/>
</dbReference>
<protein>
    <submittedName>
        <fullName evidence="4">Response regulator</fullName>
    </submittedName>
</protein>
<dbReference type="EMBL" id="SRLA01000009">
    <property type="protein sequence ID" value="TGE03304.1"/>
    <property type="molecule type" value="Genomic_DNA"/>
</dbReference>
<dbReference type="OrthoDB" id="7631574at2"/>
<evidence type="ECO:0000256" key="2">
    <source>
        <dbReference type="PROSITE-ProRule" id="PRU00169"/>
    </source>
</evidence>
<evidence type="ECO:0000313" key="4">
    <source>
        <dbReference type="EMBL" id="TGE03304.1"/>
    </source>
</evidence>
<keyword evidence="5" id="KW-1185">Reference proteome</keyword>
<comment type="caution">
    <text evidence="4">The sequence shown here is derived from an EMBL/GenBank/DDBJ whole genome shotgun (WGS) entry which is preliminary data.</text>
</comment>
<dbReference type="SMART" id="SM00448">
    <property type="entry name" value="REC"/>
    <property type="match status" value="1"/>
</dbReference>
<dbReference type="InterPro" id="IPR011006">
    <property type="entry name" value="CheY-like_superfamily"/>
</dbReference>
<dbReference type="Pfam" id="PF00072">
    <property type="entry name" value="Response_reg"/>
    <property type="match status" value="1"/>
</dbReference>
<reference evidence="4 5" key="1">
    <citation type="submission" date="2019-04" db="EMBL/GenBank/DDBJ databases">
        <authorList>
            <person name="Feng G."/>
            <person name="Zhang J."/>
            <person name="Zhu H."/>
        </authorList>
    </citation>
    <scope>NUCLEOTIDE SEQUENCE [LARGE SCALE GENOMIC DNA]</scope>
    <source>
        <strain evidence="4 5">92R-1</strain>
    </source>
</reference>
<accession>A0A4Z0P0W6</accession>
<gene>
    <name evidence="4" type="ORF">EU556_25650</name>
</gene>
<evidence type="ECO:0000313" key="5">
    <source>
        <dbReference type="Proteomes" id="UP000298337"/>
    </source>
</evidence>
<evidence type="ECO:0000259" key="3">
    <source>
        <dbReference type="PROSITE" id="PS50110"/>
    </source>
</evidence>
<proteinExistence type="predicted"/>
<dbReference type="RefSeq" id="WP_135437069.1">
    <property type="nucleotide sequence ID" value="NZ_SRLA01000009.1"/>
</dbReference>
<organism evidence="4 5">
    <name type="scientific">Hymenobacter fodinae</name>
    <dbReference type="NCBI Taxonomy" id="2510796"/>
    <lineage>
        <taxon>Bacteria</taxon>
        <taxon>Pseudomonadati</taxon>
        <taxon>Bacteroidota</taxon>
        <taxon>Cytophagia</taxon>
        <taxon>Cytophagales</taxon>
        <taxon>Hymenobacteraceae</taxon>
        <taxon>Hymenobacter</taxon>
    </lineage>
</organism>
<feature type="modified residue" description="4-aspartylphosphate" evidence="2">
    <location>
        <position position="61"/>
    </location>
</feature>
<name>A0A4Z0P0W6_9BACT</name>
<dbReference type="Proteomes" id="UP000298337">
    <property type="component" value="Unassembled WGS sequence"/>
</dbReference>
<dbReference type="InterPro" id="IPR001789">
    <property type="entry name" value="Sig_transdc_resp-reg_receiver"/>
</dbReference>
<dbReference type="GO" id="GO:0000160">
    <property type="term" value="P:phosphorelay signal transduction system"/>
    <property type="evidence" value="ECO:0007669"/>
    <property type="project" value="InterPro"/>
</dbReference>
<feature type="domain" description="Response regulatory" evidence="3">
    <location>
        <begin position="6"/>
        <end position="129"/>
    </location>
</feature>
<dbReference type="InterPro" id="IPR050595">
    <property type="entry name" value="Bact_response_regulator"/>
</dbReference>
<dbReference type="PANTHER" id="PTHR44591">
    <property type="entry name" value="STRESS RESPONSE REGULATOR PROTEIN 1"/>
    <property type="match status" value="1"/>
</dbReference>